<evidence type="ECO:0000256" key="4">
    <source>
        <dbReference type="ARBA" id="ARBA00022741"/>
    </source>
</evidence>
<dbReference type="InterPro" id="IPR036922">
    <property type="entry name" value="Rieske_2Fe-2S_sf"/>
</dbReference>
<dbReference type="GO" id="GO:0008203">
    <property type="term" value="P:cholesterol metabolic process"/>
    <property type="evidence" value="ECO:0007669"/>
    <property type="project" value="InterPro"/>
</dbReference>
<dbReference type="InterPro" id="IPR041095">
    <property type="entry name" value="EFG_II"/>
</dbReference>
<evidence type="ECO:0000259" key="10">
    <source>
        <dbReference type="PROSITE" id="PS51296"/>
    </source>
</evidence>
<name>A0A922HGG3_DERFA</name>
<evidence type="ECO:0000256" key="5">
    <source>
        <dbReference type="ARBA" id="ARBA00023002"/>
    </source>
</evidence>
<keyword evidence="6" id="KW-0408">Iron</keyword>
<dbReference type="Pfam" id="PF25118">
    <property type="entry name" value="EFL1"/>
    <property type="match status" value="1"/>
</dbReference>
<dbReference type="SUPFAM" id="SSF52540">
    <property type="entry name" value="P-loop containing nucleoside triphosphate hydrolases"/>
    <property type="match status" value="1"/>
</dbReference>
<dbReference type="GO" id="GO:0016491">
    <property type="term" value="F:oxidoreductase activity"/>
    <property type="evidence" value="ECO:0007669"/>
    <property type="project" value="UniProtKB-KW"/>
</dbReference>
<comment type="cofactor">
    <cofactor evidence="1">
        <name>Fe cation</name>
        <dbReference type="ChEBI" id="CHEBI:24875"/>
    </cofactor>
</comment>
<keyword evidence="2" id="KW-0001">2Fe-2S</keyword>
<evidence type="ECO:0000256" key="9">
    <source>
        <dbReference type="SAM" id="MobiDB-lite"/>
    </source>
</evidence>
<feature type="region of interest" description="Disordered" evidence="9">
    <location>
        <begin position="846"/>
        <end position="870"/>
    </location>
</feature>
<dbReference type="InterPro" id="IPR020568">
    <property type="entry name" value="Ribosomal_Su5_D2-typ_SF"/>
</dbReference>
<dbReference type="Pfam" id="PF00355">
    <property type="entry name" value="Rieske"/>
    <property type="match status" value="1"/>
</dbReference>
<keyword evidence="13" id="KW-1185">Reference proteome</keyword>
<dbReference type="GO" id="GO:1990904">
    <property type="term" value="C:ribonucleoprotein complex"/>
    <property type="evidence" value="ECO:0007669"/>
    <property type="project" value="TreeGrafter"/>
</dbReference>
<dbReference type="PROSITE" id="PS51722">
    <property type="entry name" value="G_TR_2"/>
    <property type="match status" value="1"/>
</dbReference>
<dbReference type="Gene3D" id="3.30.70.870">
    <property type="entry name" value="Elongation Factor G (Translational Gtpase), domain 3"/>
    <property type="match status" value="1"/>
</dbReference>
<dbReference type="GO" id="GO:0043022">
    <property type="term" value="F:ribosome binding"/>
    <property type="evidence" value="ECO:0007669"/>
    <property type="project" value="TreeGrafter"/>
</dbReference>
<dbReference type="NCBIfam" id="TIGR00231">
    <property type="entry name" value="small_GTP"/>
    <property type="match status" value="1"/>
</dbReference>
<dbReference type="CDD" id="cd16268">
    <property type="entry name" value="EF2_II"/>
    <property type="match status" value="1"/>
</dbReference>
<feature type="region of interest" description="Disordered" evidence="9">
    <location>
        <begin position="590"/>
        <end position="610"/>
    </location>
</feature>
<evidence type="ECO:0000313" key="13">
    <source>
        <dbReference type="Proteomes" id="UP000790347"/>
    </source>
</evidence>
<reference evidence="12" key="1">
    <citation type="submission" date="2013-05" db="EMBL/GenBank/DDBJ databases">
        <authorList>
            <person name="Yim A.K.Y."/>
            <person name="Chan T.F."/>
            <person name="Ji K.M."/>
            <person name="Liu X.Y."/>
            <person name="Zhou J.W."/>
            <person name="Li R.Q."/>
            <person name="Yang K.Y."/>
            <person name="Li J."/>
            <person name="Li M."/>
            <person name="Law P.T.W."/>
            <person name="Wu Y.L."/>
            <person name="Cai Z.L."/>
            <person name="Qin H."/>
            <person name="Bao Y."/>
            <person name="Leung R.K.K."/>
            <person name="Ng P.K.S."/>
            <person name="Zou J."/>
            <person name="Zhong X.J."/>
            <person name="Ran P.X."/>
            <person name="Zhong N.S."/>
            <person name="Liu Z.G."/>
            <person name="Tsui S.K.W."/>
        </authorList>
    </citation>
    <scope>NUCLEOTIDE SEQUENCE</scope>
    <source>
        <strain evidence="12">Derf</strain>
        <tissue evidence="12">Whole organism</tissue>
    </source>
</reference>
<dbReference type="Gene3D" id="3.90.380.10">
    <property type="entry name" value="Naphthalene 1,2-dioxygenase Alpha Subunit, Chain A, domain 1"/>
    <property type="match status" value="1"/>
</dbReference>
<dbReference type="InterPro" id="IPR045605">
    <property type="entry name" value="KshA-like_C"/>
</dbReference>
<dbReference type="FunFam" id="3.30.70.870:FF:000002">
    <property type="entry name" value="Translation elongation factor 2"/>
    <property type="match status" value="1"/>
</dbReference>
<evidence type="ECO:0000256" key="3">
    <source>
        <dbReference type="ARBA" id="ARBA00022723"/>
    </source>
</evidence>
<dbReference type="Gene3D" id="2.102.10.10">
    <property type="entry name" value="Rieske [2Fe-2S] iron-sulphur domain"/>
    <property type="match status" value="1"/>
</dbReference>
<dbReference type="CDD" id="cd03469">
    <property type="entry name" value="Rieske_RO_Alpha_N"/>
    <property type="match status" value="1"/>
</dbReference>
<keyword evidence="8" id="KW-0342">GTP-binding</keyword>
<accession>A0A922HGG3</accession>
<dbReference type="Gene3D" id="3.30.230.10">
    <property type="match status" value="1"/>
</dbReference>
<keyword evidence="4" id="KW-0547">Nucleotide-binding</keyword>
<keyword evidence="5" id="KW-0560">Oxidoreductase</keyword>
<dbReference type="GO" id="GO:0005829">
    <property type="term" value="C:cytosol"/>
    <property type="evidence" value="ECO:0007669"/>
    <property type="project" value="TreeGrafter"/>
</dbReference>
<dbReference type="GO" id="GO:0042256">
    <property type="term" value="P:cytosolic ribosome assembly"/>
    <property type="evidence" value="ECO:0007669"/>
    <property type="project" value="TreeGrafter"/>
</dbReference>
<dbReference type="SUPFAM" id="SSF50447">
    <property type="entry name" value="Translation proteins"/>
    <property type="match status" value="1"/>
</dbReference>
<keyword evidence="12" id="KW-0648">Protein biosynthesis</keyword>
<organism evidence="12 13">
    <name type="scientific">Dermatophagoides farinae</name>
    <name type="common">American house dust mite</name>
    <dbReference type="NCBI Taxonomy" id="6954"/>
    <lineage>
        <taxon>Eukaryota</taxon>
        <taxon>Metazoa</taxon>
        <taxon>Ecdysozoa</taxon>
        <taxon>Arthropoda</taxon>
        <taxon>Chelicerata</taxon>
        <taxon>Arachnida</taxon>
        <taxon>Acari</taxon>
        <taxon>Acariformes</taxon>
        <taxon>Sarcoptiformes</taxon>
        <taxon>Astigmata</taxon>
        <taxon>Psoroptidia</taxon>
        <taxon>Analgoidea</taxon>
        <taxon>Pyroglyphidae</taxon>
        <taxon>Dermatophagoidinae</taxon>
        <taxon>Dermatophagoides</taxon>
    </lineage>
</organism>
<sequence>MTTIKFWLFDHLIKTIDRLSLNHLFIIILDSNEQVPKNVRILPNQQLPPFYPNGWIPILESRLLKRNQLKSILCFGKELIVARGPSNKVYVLDAYCPHLGANLAIGGIVERCRIRIGGDKNNNKIVHKQEEDCIRCPFHSWAFRMSDGNCVDVPYEDNVPNAKLKIWKSFEVNGVIFVWYHDDPNVEPEWKPEQIDEIMTGKWQFYGRTEHYVNCHLQEIPENGADIVHLNQIHSSSVFGSGGLENRYNWFNRILKHEWNAQWSPCPAPDQQHISHLEMINTNKIFGIKIIEFRFNVRQIGPAYVEIHLKSDIFGGIEGVMIQMVKPIGPMRNSIIHDFYFNNSIISFIFSKFFLFAEAKMIQRDIEIWNRKAFLRRPYIGKSEQSLVKYRRWFSQFYSNGEIPSTKQQQQQQSNCSHVRNICVLAHVDHGKTTLVDCLLASNHIISQRMAGKLRYMDSRPDEQQRGITMKNTPTDQKNHLINVIDSPGHVDFFGEVSTALRICDGCVIIVDVIEGVCAQTRAALQQAWLARVRPILVLNKIDRLFVEKKLSPLDIHIQLTQTLEQVNAFIGELFASEVLAKINATLDHHEQQKSSDEKPEQATTTTEKQMSKKQIFYDWSSENGNVLFASAIDGWGFTIGDFARILSTKLGFSINTLTKTLWGDFYLNGREKRIQKGAQSKAKKPLFVTFVLENLAKIYEKFLMDHDKLEMIKIAESLNITLETRDLERSDHRQTLMQLFNQWIPLSQSLLRIVCDIVPAPCDINEERVERFITANQTRRFDSLPLQTQMLKQAFLDCRGRQSSDDDNVPLIAYVTKMFSYPQESLPQFRIKPLTREEIVQRREEMMKKKEQEQSGPLDKHENENSIDEEKQEKVTFIGFARIFSGTLRRNDFVYVLGPKHDPTRITTEMIEEIEHGQLTLANLRSDQHVTKVQVKELYLLMGRDLESVDEVNAGHICGIGNLQSHVLKSATLSSTIYCPPFIDNISKSISILRVAVEPKNPQDIVHLTQALRMLNQSDPCVDVKIQETGEHVIITTGEVHLERCIVDLVNFLGEEIEFNISDPIVPFRETIVEPPKVDTLNEALSDQKLTAITTTSSTTTNNNCSYNSNKKTCEYIEQMTPNKKFIFRIRAKPLPEQVVETLENARDLLIQMMQFERKNVLADDTNVNHQIIVDSNEIFTVDLREEMNKLCKKLEQQFQDANDWPSDTFDKIWSLGPKFYGSNLLINRLKDFNHRKCFPQHQLQQQQQESKCPSNHHDIRYTYENSFINGFQLCTQSGPLCDEPMMGVGFIVEEWKSLEDDHSNDETSTTTSDPFGPISGQIMSTVKEICRRAFQIQPQRLMAAMFSCIIQIDSDALGKFASKKKIYFKIVMCS</sequence>
<dbReference type="InterPro" id="IPR009000">
    <property type="entry name" value="Transl_B-barrel_sf"/>
</dbReference>
<dbReference type="InterPro" id="IPR027417">
    <property type="entry name" value="P-loop_NTPase"/>
</dbReference>
<dbReference type="PROSITE" id="PS51296">
    <property type="entry name" value="RIESKE"/>
    <property type="match status" value="1"/>
</dbReference>
<dbReference type="InterPro" id="IPR000795">
    <property type="entry name" value="T_Tr_GTP-bd_dom"/>
</dbReference>
<dbReference type="EMBL" id="ASGP02000008">
    <property type="protein sequence ID" value="KAH9493296.1"/>
    <property type="molecule type" value="Genomic_DNA"/>
</dbReference>
<keyword evidence="7" id="KW-0411">Iron-sulfur</keyword>
<dbReference type="GO" id="GO:0003746">
    <property type="term" value="F:translation elongation factor activity"/>
    <property type="evidence" value="ECO:0007669"/>
    <property type="project" value="UniProtKB-KW"/>
</dbReference>
<gene>
    <name evidence="12" type="primary">EFTUD1_1</name>
    <name evidence="12" type="ORF">DERF_014055</name>
</gene>
<dbReference type="CDD" id="cd01681">
    <property type="entry name" value="aeEF2_snRNP_like_IV"/>
    <property type="match status" value="1"/>
</dbReference>
<dbReference type="PANTHER" id="PTHR42908:SF3">
    <property type="entry name" value="ELONGATION FACTOR-LIKE GTPASE 1"/>
    <property type="match status" value="1"/>
</dbReference>
<evidence type="ECO:0000256" key="1">
    <source>
        <dbReference type="ARBA" id="ARBA00001962"/>
    </source>
</evidence>
<dbReference type="GO" id="GO:0051537">
    <property type="term" value="F:2 iron, 2 sulfur cluster binding"/>
    <property type="evidence" value="ECO:0007669"/>
    <property type="project" value="UniProtKB-KW"/>
</dbReference>
<feature type="domain" description="Rieske" evidence="10">
    <location>
        <begin position="55"/>
        <end position="173"/>
    </location>
</feature>
<dbReference type="SUPFAM" id="SSF55961">
    <property type="entry name" value="Bet v1-like"/>
    <property type="match status" value="1"/>
</dbReference>
<dbReference type="SUPFAM" id="SSF50022">
    <property type="entry name" value="ISP domain"/>
    <property type="match status" value="1"/>
</dbReference>
<comment type="caution">
    <text evidence="12">The sequence shown here is derived from an EMBL/GenBank/DDBJ whole genome shotgun (WGS) entry which is preliminary data.</text>
</comment>
<feature type="domain" description="Tr-type G" evidence="11">
    <location>
        <begin position="417"/>
        <end position="601"/>
    </location>
</feature>
<dbReference type="InterPro" id="IPR056752">
    <property type="entry name" value="EFL1"/>
</dbReference>
<evidence type="ECO:0000256" key="7">
    <source>
        <dbReference type="ARBA" id="ARBA00023014"/>
    </source>
</evidence>
<dbReference type="SUPFAM" id="SSF54980">
    <property type="entry name" value="EF-G C-terminal domain-like"/>
    <property type="match status" value="1"/>
</dbReference>
<dbReference type="Proteomes" id="UP000790347">
    <property type="component" value="Unassembled WGS sequence"/>
</dbReference>
<dbReference type="Pfam" id="PF19298">
    <property type="entry name" value="KshA_C"/>
    <property type="match status" value="1"/>
</dbReference>
<evidence type="ECO:0000256" key="6">
    <source>
        <dbReference type="ARBA" id="ARBA00023004"/>
    </source>
</evidence>
<dbReference type="PRINTS" id="PR00315">
    <property type="entry name" value="ELONGATNFCT"/>
</dbReference>
<evidence type="ECO:0000313" key="12">
    <source>
        <dbReference type="EMBL" id="KAH9493296.1"/>
    </source>
</evidence>
<dbReference type="Pfam" id="PF00009">
    <property type="entry name" value="GTP_EFTU"/>
    <property type="match status" value="1"/>
</dbReference>
<dbReference type="Pfam" id="PF14492">
    <property type="entry name" value="EFG_III"/>
    <property type="match status" value="1"/>
</dbReference>
<evidence type="ECO:0000259" key="11">
    <source>
        <dbReference type="PROSITE" id="PS51722"/>
    </source>
</evidence>
<protein>
    <submittedName>
        <fullName evidence="12">Elongation factor-like GTPase 1</fullName>
    </submittedName>
</protein>
<evidence type="ECO:0000256" key="2">
    <source>
        <dbReference type="ARBA" id="ARBA00022714"/>
    </source>
</evidence>
<feature type="compositionally biased region" description="Basic and acidic residues" evidence="9">
    <location>
        <begin position="590"/>
        <end position="601"/>
    </location>
</feature>
<dbReference type="InterPro" id="IPR005225">
    <property type="entry name" value="Small_GTP-bd"/>
</dbReference>
<dbReference type="Gene3D" id="3.90.1430.10">
    <property type="entry name" value="Yeast translation eEF2 (G' domain)"/>
    <property type="match status" value="1"/>
</dbReference>
<dbReference type="GO" id="GO:0003924">
    <property type="term" value="F:GTPase activity"/>
    <property type="evidence" value="ECO:0007669"/>
    <property type="project" value="InterPro"/>
</dbReference>
<dbReference type="Gene3D" id="3.40.50.300">
    <property type="entry name" value="P-loop containing nucleotide triphosphate hydrolases"/>
    <property type="match status" value="1"/>
</dbReference>
<keyword evidence="12" id="KW-0251">Elongation factor</keyword>
<dbReference type="InterPro" id="IPR014721">
    <property type="entry name" value="Ribsml_uS5_D2-typ_fold_subgr"/>
</dbReference>
<proteinExistence type="predicted"/>
<evidence type="ECO:0000256" key="8">
    <source>
        <dbReference type="ARBA" id="ARBA00023134"/>
    </source>
</evidence>
<dbReference type="InterPro" id="IPR017941">
    <property type="entry name" value="Rieske_2Fe-2S"/>
</dbReference>
<keyword evidence="3" id="KW-0479">Metal-binding</keyword>
<dbReference type="SUPFAM" id="SSF54211">
    <property type="entry name" value="Ribosomal protein S5 domain 2-like"/>
    <property type="match status" value="1"/>
</dbReference>
<dbReference type="InterPro" id="IPR035647">
    <property type="entry name" value="EFG_III/V"/>
</dbReference>
<dbReference type="PANTHER" id="PTHR42908">
    <property type="entry name" value="TRANSLATION ELONGATION FACTOR-RELATED"/>
    <property type="match status" value="1"/>
</dbReference>
<reference evidence="12" key="2">
    <citation type="journal article" date="2022" name="Res Sq">
        <title>Comparative Genomics Reveals Insights into the Divergent Evolution of Astigmatic Mites and Household Pest Adaptations.</title>
        <authorList>
            <person name="Xiong Q."/>
            <person name="Wan A.T.-Y."/>
            <person name="Liu X.-Y."/>
            <person name="Fung C.S.-H."/>
            <person name="Xiao X."/>
            <person name="Malainual N."/>
            <person name="Hou J."/>
            <person name="Wang L."/>
            <person name="Wang M."/>
            <person name="Yang K."/>
            <person name="Cui Y."/>
            <person name="Leung E."/>
            <person name="Nong W."/>
            <person name="Shin S.-K."/>
            <person name="Au S."/>
            <person name="Jeong K.Y."/>
            <person name="Chew F.T."/>
            <person name="Hui J."/>
            <person name="Leung T.F."/>
            <person name="Tungtrongchitr A."/>
            <person name="Zhong N."/>
            <person name="Liu Z."/>
            <person name="Tsui S."/>
        </authorList>
    </citation>
    <scope>NUCLEOTIDE SEQUENCE</scope>
    <source>
        <strain evidence="12">Derf</strain>
        <tissue evidence="12">Whole organism</tissue>
    </source>
</reference>
<dbReference type="GO" id="GO:0005525">
    <property type="term" value="F:GTP binding"/>
    <property type="evidence" value="ECO:0007669"/>
    <property type="project" value="UniProtKB-KW"/>
</dbReference>
<dbReference type="Gene3D" id="2.40.30.10">
    <property type="entry name" value="Translation factors"/>
    <property type="match status" value="1"/>
</dbReference>
<dbReference type="GO" id="GO:0046872">
    <property type="term" value="F:metal ion binding"/>
    <property type="evidence" value="ECO:0007669"/>
    <property type="project" value="UniProtKB-KW"/>
</dbReference>